<organism evidence="3 4">
    <name type="scientific">Streptomyces odorifer</name>
    <dbReference type="NCBI Taxonomy" id="53450"/>
    <lineage>
        <taxon>Bacteria</taxon>
        <taxon>Bacillati</taxon>
        <taxon>Actinomycetota</taxon>
        <taxon>Actinomycetes</taxon>
        <taxon>Kitasatosporales</taxon>
        <taxon>Streptomycetaceae</taxon>
        <taxon>Streptomyces</taxon>
        <taxon>Streptomyces albidoflavus group</taxon>
    </lineage>
</organism>
<sequence length="390" mass="40649">MRSRTPLAVVLVLASPLAAASAHAGETAVPAGGTAVPAGAAHAPAGPPVPLCAQPDAEVLPLVGEVRDGPATVRAGDGPSGFTVRVHNTGRVTCHRVHPVVLLLDEDRALVPSQLRLDFHDGRRWLPVRLRHTSRDENVGVLDGGRGFRGFTVRPGAKKDVRLRLAVREDARPNRVAVQAALVQHHDRDGHWVGHSDTYTFALRGADGTGTRPPAHPPRSERPADPPRATGSPARPSGRPVPVPVPPSPWPLPDPWATTEPPSASRFPAEIPVPSGRPVSPPPSARETGPATPGPYDTLRPGHPDADEPTGQRPPRDHADGGRDSRTEAPGRTPGGGSGDAPRHPGHESGKARPELAETGGSVTSLGLLAAGLLVSGTVLLEVARRLRGA</sequence>
<evidence type="ECO:0008006" key="5">
    <source>
        <dbReference type="Google" id="ProtNLM"/>
    </source>
</evidence>
<keyword evidence="2" id="KW-0732">Signal</keyword>
<comment type="caution">
    <text evidence="3">The sequence shown here is derived from an EMBL/GenBank/DDBJ whole genome shotgun (WGS) entry which is preliminary data.</text>
</comment>
<evidence type="ECO:0000256" key="2">
    <source>
        <dbReference type="SAM" id="SignalP"/>
    </source>
</evidence>
<reference evidence="3 4" key="1">
    <citation type="submission" date="2020-03" db="EMBL/GenBank/DDBJ databases">
        <title>Complete genome sequence of sixteen Streptomyces strains facilitates identification of candidate genes involved in plant growth-promotion in grain legumes and cereals.</title>
        <authorList>
            <person name="Gopalakrishnan S."/>
            <person name="Thakur V."/>
            <person name="Saxena R."/>
            <person name="Vadlamudi S."/>
            <person name="Purohit S."/>
            <person name="Kumar V."/>
            <person name="Rathore A."/>
            <person name="Chitikineni A."/>
            <person name="Varshney R.K."/>
        </authorList>
    </citation>
    <scope>NUCLEOTIDE SEQUENCE [LARGE SCALE GENOMIC DNA]</scope>
    <source>
        <strain evidence="3 4">KAI-180</strain>
    </source>
</reference>
<feature type="chain" id="PRO_5031404134" description="Gram-positive cocci surface proteins LPxTG domain-containing protein" evidence="2">
    <location>
        <begin position="25"/>
        <end position="390"/>
    </location>
</feature>
<dbReference type="Proteomes" id="UP000540128">
    <property type="component" value="Unassembled WGS sequence"/>
</dbReference>
<gene>
    <name evidence="3" type="ORF">G6W59_07230</name>
</gene>
<protein>
    <recommendedName>
        <fullName evidence="5">Gram-positive cocci surface proteins LPxTG domain-containing protein</fullName>
    </recommendedName>
</protein>
<feature type="compositionally biased region" description="Basic and acidic residues" evidence="1">
    <location>
        <begin position="314"/>
        <end position="329"/>
    </location>
</feature>
<feature type="compositionally biased region" description="Basic and acidic residues" evidence="1">
    <location>
        <begin position="341"/>
        <end position="356"/>
    </location>
</feature>
<dbReference type="EMBL" id="JAANNT010000004">
    <property type="protein sequence ID" value="NUV28131.1"/>
    <property type="molecule type" value="Genomic_DNA"/>
</dbReference>
<dbReference type="AlphaFoldDB" id="A0A7Y6C6W9"/>
<feature type="signal peptide" evidence="2">
    <location>
        <begin position="1"/>
        <end position="24"/>
    </location>
</feature>
<name>A0A7Y6C6W9_9ACTN</name>
<evidence type="ECO:0000313" key="4">
    <source>
        <dbReference type="Proteomes" id="UP000540128"/>
    </source>
</evidence>
<accession>A0A7Y6C6W9</accession>
<proteinExistence type="predicted"/>
<feature type="compositionally biased region" description="Pro residues" evidence="1">
    <location>
        <begin position="239"/>
        <end position="254"/>
    </location>
</feature>
<keyword evidence="4" id="KW-1185">Reference proteome</keyword>
<evidence type="ECO:0000256" key="1">
    <source>
        <dbReference type="SAM" id="MobiDB-lite"/>
    </source>
</evidence>
<evidence type="ECO:0000313" key="3">
    <source>
        <dbReference type="EMBL" id="NUV28131.1"/>
    </source>
</evidence>
<dbReference type="RefSeq" id="WP_175458630.1">
    <property type="nucleotide sequence ID" value="NZ_JAANNT010000004.1"/>
</dbReference>
<feature type="region of interest" description="Disordered" evidence="1">
    <location>
        <begin position="203"/>
        <end position="359"/>
    </location>
</feature>